<dbReference type="GO" id="GO:0015297">
    <property type="term" value="F:antiporter activity"/>
    <property type="evidence" value="ECO:0007669"/>
    <property type="project" value="UniProtKB-KW"/>
</dbReference>
<dbReference type="InterPro" id="IPR006153">
    <property type="entry name" value="Cation/H_exchanger_TM"/>
</dbReference>
<name>A0A1M7F916_9GAMM</name>
<feature type="transmembrane region" description="Helical" evidence="7">
    <location>
        <begin position="98"/>
        <end position="120"/>
    </location>
</feature>
<feature type="transmembrane region" description="Helical" evidence="7">
    <location>
        <begin position="160"/>
        <end position="185"/>
    </location>
</feature>
<evidence type="ECO:0000256" key="1">
    <source>
        <dbReference type="ARBA" id="ARBA00004141"/>
    </source>
</evidence>
<reference evidence="9 10" key="1">
    <citation type="submission" date="2016-11" db="EMBL/GenBank/DDBJ databases">
        <authorList>
            <person name="Jaros S."/>
            <person name="Januszkiewicz K."/>
            <person name="Wedrychowicz H."/>
        </authorList>
    </citation>
    <scope>NUCLEOTIDE SEQUENCE [LARGE SCALE GENOMIC DNA]</scope>
    <source>
        <strain evidence="9 10">ACAM 12</strain>
    </source>
</reference>
<organism evidence="9 10">
    <name type="scientific">Vreelandella subglaciescola</name>
    <dbReference type="NCBI Taxonomy" id="29571"/>
    <lineage>
        <taxon>Bacteria</taxon>
        <taxon>Pseudomonadati</taxon>
        <taxon>Pseudomonadota</taxon>
        <taxon>Gammaproteobacteria</taxon>
        <taxon>Oceanospirillales</taxon>
        <taxon>Halomonadaceae</taxon>
        <taxon>Vreelandella</taxon>
    </lineage>
</organism>
<gene>
    <name evidence="9" type="ORF">SAMN05878437_0720</name>
</gene>
<comment type="subcellular location">
    <subcellularLocation>
        <location evidence="1">Membrane</location>
        <topology evidence="1">Multi-pass membrane protein</topology>
    </subcellularLocation>
</comment>
<evidence type="ECO:0000256" key="5">
    <source>
        <dbReference type="ARBA" id="ARBA00023065"/>
    </source>
</evidence>
<evidence type="ECO:0000256" key="6">
    <source>
        <dbReference type="ARBA" id="ARBA00023136"/>
    </source>
</evidence>
<feature type="transmembrane region" description="Helical" evidence="7">
    <location>
        <begin position="34"/>
        <end position="54"/>
    </location>
</feature>
<feature type="domain" description="Cation/H+ exchanger transmembrane" evidence="8">
    <location>
        <begin position="4"/>
        <end position="350"/>
    </location>
</feature>
<feature type="transmembrane region" description="Helical" evidence="7">
    <location>
        <begin position="197"/>
        <end position="216"/>
    </location>
</feature>
<protein>
    <submittedName>
        <fullName evidence="9">Transporter, CPA2 family</fullName>
    </submittedName>
</protein>
<dbReference type="InParanoid" id="A0A1M7F916"/>
<dbReference type="Gene3D" id="1.20.1530.20">
    <property type="match status" value="1"/>
</dbReference>
<dbReference type="PANTHER" id="PTHR43021">
    <property type="entry name" value="NA(+)/H(+) ANTIPORTER-RELATED"/>
    <property type="match status" value="1"/>
</dbReference>
<evidence type="ECO:0000256" key="3">
    <source>
        <dbReference type="ARBA" id="ARBA00022692"/>
    </source>
</evidence>
<dbReference type="PANTHER" id="PTHR43021:SF2">
    <property type="entry name" value="CATION_H+ EXCHANGER DOMAIN-CONTAINING PROTEIN"/>
    <property type="match status" value="1"/>
</dbReference>
<sequence>MKTTAPRVVGYILAGVLFAPDFLGESLGVETTEWAQPIIAVTLGIIAYLIGGAVTASQLRQLGWTIVTATMGKVTGSFVAVLVGFSLFGLAVTDVPGWSLALLLAAIATTTAPAAIVAIIHQYRARGPLTTTLLGMVALDDVLALVIFSLVLAAMESTGFAAAIPAVIWEIIAAIGFGAAGGYVIERIARHLPEQELKLVALLGAIILLTGLAKAWHFSPLLAAMALGFSTRLFAGAHSEPLFRPLEQLQEVVFVLFFTVAGLHFAPAVVLSHAWLIIMYFLLRAGGQIVGAMVGARLAGAPRVVSHNVGLVMLPQGGIAIGMALMLTNVPNLEASALLIVNIVTATTLLTETLGAVATRFGLARAGELGQATETNKMRGAT</sequence>
<keyword evidence="10" id="KW-1185">Reference proteome</keyword>
<dbReference type="Pfam" id="PF00999">
    <property type="entry name" value="Na_H_Exchanger"/>
    <property type="match status" value="1"/>
</dbReference>
<evidence type="ECO:0000313" key="10">
    <source>
        <dbReference type="Proteomes" id="UP000190911"/>
    </source>
</evidence>
<dbReference type="AlphaFoldDB" id="A0A1M7F916"/>
<keyword evidence="2" id="KW-0813">Transport</keyword>
<keyword evidence="3 7" id="KW-0812">Transmembrane</keyword>
<keyword evidence="2" id="KW-0050">Antiport</keyword>
<keyword evidence="4 7" id="KW-1133">Transmembrane helix</keyword>
<evidence type="ECO:0000313" key="9">
    <source>
        <dbReference type="EMBL" id="SHM00199.1"/>
    </source>
</evidence>
<dbReference type="InterPro" id="IPR038770">
    <property type="entry name" value="Na+/solute_symporter_sf"/>
</dbReference>
<dbReference type="STRING" id="29571.SAMN05878437_0720"/>
<accession>A0A1M7F916</accession>
<dbReference type="Proteomes" id="UP000190911">
    <property type="component" value="Chromosome I"/>
</dbReference>
<dbReference type="RefSeq" id="WP_172824516.1">
    <property type="nucleotide sequence ID" value="NZ_LT670847.1"/>
</dbReference>
<feature type="transmembrane region" description="Helical" evidence="7">
    <location>
        <begin position="74"/>
        <end position="92"/>
    </location>
</feature>
<feature type="transmembrane region" description="Helical" evidence="7">
    <location>
        <begin position="336"/>
        <end position="358"/>
    </location>
</feature>
<dbReference type="EMBL" id="LT670847">
    <property type="protein sequence ID" value="SHM00199.1"/>
    <property type="molecule type" value="Genomic_DNA"/>
</dbReference>
<evidence type="ECO:0000256" key="7">
    <source>
        <dbReference type="SAM" id="Phobius"/>
    </source>
</evidence>
<feature type="transmembrane region" description="Helical" evidence="7">
    <location>
        <begin position="132"/>
        <end position="154"/>
    </location>
</feature>
<evidence type="ECO:0000256" key="2">
    <source>
        <dbReference type="ARBA" id="ARBA00022449"/>
    </source>
</evidence>
<proteinExistence type="predicted"/>
<feature type="transmembrane region" description="Helical" evidence="7">
    <location>
        <begin position="311"/>
        <end position="330"/>
    </location>
</feature>
<evidence type="ECO:0000259" key="8">
    <source>
        <dbReference type="Pfam" id="PF00999"/>
    </source>
</evidence>
<evidence type="ECO:0000256" key="4">
    <source>
        <dbReference type="ARBA" id="ARBA00022989"/>
    </source>
</evidence>
<keyword evidence="6 7" id="KW-0472">Membrane</keyword>
<keyword evidence="5" id="KW-0406">Ion transport</keyword>
<dbReference type="GO" id="GO:1902600">
    <property type="term" value="P:proton transmembrane transport"/>
    <property type="evidence" value="ECO:0007669"/>
    <property type="project" value="InterPro"/>
</dbReference>
<dbReference type="GO" id="GO:0016020">
    <property type="term" value="C:membrane"/>
    <property type="evidence" value="ECO:0007669"/>
    <property type="project" value="UniProtKB-SubCell"/>
</dbReference>